<sequence length="328" mass="37724">MAENDNLAVLAAAMENEVNLAEIRAVDEEIGRMIEETSQIALSHEKKMEKMRVNHEDLRNKALQSIQESLNEIQHDNDAAIKALEQTHHHQTANLEAQKAEELRNIEDQNVPMEKQLADLLKKINETKKSLGERRVKVAESKSNRQTAAEKSIRDFEAEKKEELKKKENELYQKKVDQKKNKVKTGMVVEGLNQKGTVHAEMRRIRDSHEHIGHSVSDIYAEINKFLDDEKNGEALKTFLREFRETPLTNFSSVVQEARSRVEQFSALNPNMRMQLKDRLEGINEMSKQIGRITAQTINASGECLSGVLQQSRGYQRQRVQTKKKCRE</sequence>
<dbReference type="AlphaFoldDB" id="A0A8S1HUC3"/>
<feature type="region of interest" description="Disordered" evidence="2">
    <location>
        <begin position="133"/>
        <end position="152"/>
    </location>
</feature>
<feature type="compositionally biased region" description="Basic and acidic residues" evidence="2">
    <location>
        <begin position="133"/>
        <end position="143"/>
    </location>
</feature>
<gene>
    <name evidence="3" type="ORF">CAUJ_LOCUS15583</name>
</gene>
<name>A0A8S1HUC3_9PELO</name>
<organism evidence="3 4">
    <name type="scientific">Caenorhabditis auriculariae</name>
    <dbReference type="NCBI Taxonomy" id="2777116"/>
    <lineage>
        <taxon>Eukaryota</taxon>
        <taxon>Metazoa</taxon>
        <taxon>Ecdysozoa</taxon>
        <taxon>Nematoda</taxon>
        <taxon>Chromadorea</taxon>
        <taxon>Rhabditida</taxon>
        <taxon>Rhabditina</taxon>
        <taxon>Rhabditomorpha</taxon>
        <taxon>Rhabditoidea</taxon>
        <taxon>Rhabditidae</taxon>
        <taxon>Peloderinae</taxon>
        <taxon>Caenorhabditis</taxon>
    </lineage>
</organism>
<feature type="coiled-coil region" evidence="1">
    <location>
        <begin position="154"/>
        <end position="181"/>
    </location>
</feature>
<evidence type="ECO:0000256" key="2">
    <source>
        <dbReference type="SAM" id="MobiDB-lite"/>
    </source>
</evidence>
<dbReference type="EMBL" id="CAJGYM010000194">
    <property type="protein sequence ID" value="CAD6199683.1"/>
    <property type="molecule type" value="Genomic_DNA"/>
</dbReference>
<reference evidence="3" key="1">
    <citation type="submission" date="2020-10" db="EMBL/GenBank/DDBJ databases">
        <authorList>
            <person name="Kikuchi T."/>
        </authorList>
    </citation>
    <scope>NUCLEOTIDE SEQUENCE</scope>
    <source>
        <strain evidence="3">NKZ352</strain>
    </source>
</reference>
<evidence type="ECO:0000256" key="1">
    <source>
        <dbReference type="SAM" id="Coils"/>
    </source>
</evidence>
<protein>
    <submittedName>
        <fullName evidence="3">Uncharacterized protein</fullName>
    </submittedName>
</protein>
<keyword evidence="1" id="KW-0175">Coiled coil</keyword>
<evidence type="ECO:0000313" key="3">
    <source>
        <dbReference type="EMBL" id="CAD6199683.1"/>
    </source>
</evidence>
<feature type="coiled-coil region" evidence="1">
    <location>
        <begin position="41"/>
        <end position="101"/>
    </location>
</feature>
<keyword evidence="4" id="KW-1185">Reference proteome</keyword>
<proteinExistence type="predicted"/>
<evidence type="ECO:0000313" key="4">
    <source>
        <dbReference type="Proteomes" id="UP000835052"/>
    </source>
</evidence>
<accession>A0A8S1HUC3</accession>
<dbReference type="Proteomes" id="UP000835052">
    <property type="component" value="Unassembled WGS sequence"/>
</dbReference>
<comment type="caution">
    <text evidence="3">The sequence shown here is derived from an EMBL/GenBank/DDBJ whole genome shotgun (WGS) entry which is preliminary data.</text>
</comment>